<dbReference type="CDD" id="cd12162">
    <property type="entry name" value="2-Hacid_dh_4"/>
    <property type="match status" value="1"/>
</dbReference>
<dbReference type="InterPro" id="IPR036291">
    <property type="entry name" value="NAD(P)-bd_dom_sf"/>
</dbReference>
<protein>
    <submittedName>
        <fullName evidence="7">D-2-hydroxyacid dehydrogenase</fullName>
    </submittedName>
</protein>
<dbReference type="PANTHER" id="PTHR43761">
    <property type="entry name" value="D-ISOMER SPECIFIC 2-HYDROXYACID DEHYDROGENASE FAMILY PROTEIN (AFU_ORTHOLOGUE AFUA_1G13630)"/>
    <property type="match status" value="1"/>
</dbReference>
<organism evidence="7 8">
    <name type="scientific">Thalassotalea litorea</name>
    <dbReference type="NCBI Taxonomy" id="2020715"/>
    <lineage>
        <taxon>Bacteria</taxon>
        <taxon>Pseudomonadati</taxon>
        <taxon>Pseudomonadota</taxon>
        <taxon>Gammaproteobacteria</taxon>
        <taxon>Alteromonadales</taxon>
        <taxon>Colwelliaceae</taxon>
        <taxon>Thalassotalea</taxon>
    </lineage>
</organism>
<proteinExistence type="inferred from homology"/>
<dbReference type="InterPro" id="IPR006139">
    <property type="entry name" value="D-isomer_2_OHA_DH_cat_dom"/>
</dbReference>
<evidence type="ECO:0000256" key="3">
    <source>
        <dbReference type="ARBA" id="ARBA00023027"/>
    </source>
</evidence>
<dbReference type="GO" id="GO:0051287">
    <property type="term" value="F:NAD binding"/>
    <property type="evidence" value="ECO:0007669"/>
    <property type="project" value="InterPro"/>
</dbReference>
<evidence type="ECO:0000259" key="6">
    <source>
        <dbReference type="Pfam" id="PF02826"/>
    </source>
</evidence>
<dbReference type="Gene3D" id="3.40.50.720">
    <property type="entry name" value="NAD(P)-binding Rossmann-like Domain"/>
    <property type="match status" value="2"/>
</dbReference>
<keyword evidence="3" id="KW-0520">NAD</keyword>
<comment type="similarity">
    <text evidence="1 4">Belongs to the D-isomer specific 2-hydroxyacid dehydrogenase family.</text>
</comment>
<dbReference type="Pfam" id="PF02826">
    <property type="entry name" value="2-Hacid_dh_C"/>
    <property type="match status" value="1"/>
</dbReference>
<gene>
    <name evidence="7" type="ORF">FE810_03195</name>
</gene>
<evidence type="ECO:0000313" key="8">
    <source>
        <dbReference type="Proteomes" id="UP000307790"/>
    </source>
</evidence>
<dbReference type="InterPro" id="IPR050418">
    <property type="entry name" value="D-iso_2-hydroxyacid_DH_PdxB"/>
</dbReference>
<feature type="domain" description="D-isomer specific 2-hydroxyacid dehydrogenase NAD-binding" evidence="6">
    <location>
        <begin position="107"/>
        <end position="286"/>
    </location>
</feature>
<sequence length="317" mass="34560">MRAVFLDRSTINQDINFDTIEQSVDNFSNFASTSDDKIVTRAKFADIIITNKVVISADVIAQLPKLKLICITATGTNNVDLQAAKQANVQVCNVAGYSTASVTQYVFAMLLEYFQKTSQQVEDIRAGEWQKSSVFCHFAAPVEELAGRTMAIIGYGAIGQSVANVAKAFGMKVLISERKGIESVRPGRVSFEQALAQADIISLHSPLTPETDNLINKNTIELMKRSAVLVNTARGQLVNSKDLLTSLRSKRIAGAILDVLEQEPPAADHPLLQQSMQNLMITAHIAWGSLSAQQRLIDTIGTNIGNFKKGHLTNRVA</sequence>
<dbReference type="SUPFAM" id="SSF52283">
    <property type="entry name" value="Formate/glycerate dehydrogenase catalytic domain-like"/>
    <property type="match status" value="1"/>
</dbReference>
<name>A0A5R9IS39_9GAMM</name>
<dbReference type="GO" id="GO:0016616">
    <property type="term" value="F:oxidoreductase activity, acting on the CH-OH group of donors, NAD or NADP as acceptor"/>
    <property type="evidence" value="ECO:0007669"/>
    <property type="project" value="InterPro"/>
</dbReference>
<dbReference type="AlphaFoldDB" id="A0A5R9IS39"/>
<dbReference type="OrthoDB" id="9805416at2"/>
<keyword evidence="2 4" id="KW-0560">Oxidoreductase</keyword>
<dbReference type="Pfam" id="PF00389">
    <property type="entry name" value="2-Hacid_dh"/>
    <property type="match status" value="1"/>
</dbReference>
<dbReference type="Proteomes" id="UP000307790">
    <property type="component" value="Unassembled WGS sequence"/>
</dbReference>
<evidence type="ECO:0000256" key="2">
    <source>
        <dbReference type="ARBA" id="ARBA00023002"/>
    </source>
</evidence>
<dbReference type="PANTHER" id="PTHR43761:SF1">
    <property type="entry name" value="D-ISOMER SPECIFIC 2-HYDROXYACID DEHYDROGENASE CATALYTIC DOMAIN-CONTAINING PROTEIN-RELATED"/>
    <property type="match status" value="1"/>
</dbReference>
<evidence type="ECO:0000259" key="5">
    <source>
        <dbReference type="Pfam" id="PF00389"/>
    </source>
</evidence>
<dbReference type="InterPro" id="IPR006140">
    <property type="entry name" value="D-isomer_DH_NAD-bd"/>
</dbReference>
<dbReference type="EMBL" id="VCBC01000003">
    <property type="protein sequence ID" value="TLU67303.1"/>
    <property type="molecule type" value="Genomic_DNA"/>
</dbReference>
<keyword evidence="8" id="KW-1185">Reference proteome</keyword>
<evidence type="ECO:0000256" key="4">
    <source>
        <dbReference type="RuleBase" id="RU003719"/>
    </source>
</evidence>
<dbReference type="PROSITE" id="PS00670">
    <property type="entry name" value="D_2_HYDROXYACID_DH_2"/>
    <property type="match status" value="1"/>
</dbReference>
<evidence type="ECO:0000256" key="1">
    <source>
        <dbReference type="ARBA" id="ARBA00005854"/>
    </source>
</evidence>
<accession>A0A5R9IS39</accession>
<evidence type="ECO:0000313" key="7">
    <source>
        <dbReference type="EMBL" id="TLU67303.1"/>
    </source>
</evidence>
<dbReference type="SUPFAM" id="SSF51735">
    <property type="entry name" value="NAD(P)-binding Rossmann-fold domains"/>
    <property type="match status" value="1"/>
</dbReference>
<reference evidence="7 8" key="1">
    <citation type="submission" date="2019-05" db="EMBL/GenBank/DDBJ databases">
        <title>Genome sequences of Thalassotalea litorea 1K03283.</title>
        <authorList>
            <person name="Zhang D."/>
        </authorList>
    </citation>
    <scope>NUCLEOTIDE SEQUENCE [LARGE SCALE GENOMIC DNA]</scope>
    <source>
        <strain evidence="7 8">MCCC 1K03283</strain>
    </source>
</reference>
<dbReference type="RefSeq" id="WP_138318585.1">
    <property type="nucleotide sequence ID" value="NZ_VCBC01000003.1"/>
</dbReference>
<dbReference type="InterPro" id="IPR029753">
    <property type="entry name" value="D-isomer_DH_CS"/>
</dbReference>
<dbReference type="PROSITE" id="PS00671">
    <property type="entry name" value="D_2_HYDROXYACID_DH_3"/>
    <property type="match status" value="1"/>
</dbReference>
<feature type="domain" description="D-isomer specific 2-hydroxyacid dehydrogenase catalytic" evidence="5">
    <location>
        <begin position="22"/>
        <end position="316"/>
    </location>
</feature>
<comment type="caution">
    <text evidence="7">The sequence shown here is derived from an EMBL/GenBank/DDBJ whole genome shotgun (WGS) entry which is preliminary data.</text>
</comment>